<dbReference type="CDD" id="cd08432">
    <property type="entry name" value="PBP2_GcdR_TrpI_HvrB_AmpR_like"/>
    <property type="match status" value="1"/>
</dbReference>
<keyword evidence="4" id="KW-0804">Transcription</keyword>
<gene>
    <name evidence="6" type="ORF">SAMN05216262_11180</name>
</gene>
<dbReference type="PANTHER" id="PTHR30537:SF26">
    <property type="entry name" value="GLYCINE CLEAVAGE SYSTEM TRANSCRIPTIONAL ACTIVATOR"/>
    <property type="match status" value="1"/>
</dbReference>
<evidence type="ECO:0000256" key="1">
    <source>
        <dbReference type="ARBA" id="ARBA00009437"/>
    </source>
</evidence>
<dbReference type="Proteomes" id="UP000199297">
    <property type="component" value="Unassembled WGS sequence"/>
</dbReference>
<dbReference type="InterPro" id="IPR058163">
    <property type="entry name" value="LysR-type_TF_proteobact-type"/>
</dbReference>
<dbReference type="STRING" id="641665.GCA_002104455_00864"/>
<keyword evidence="2" id="KW-0805">Transcription regulation</keyword>
<name>A0A1H7QF99_9GAMM</name>
<dbReference type="Pfam" id="PF00126">
    <property type="entry name" value="HTH_1"/>
    <property type="match status" value="1"/>
</dbReference>
<dbReference type="InterPro" id="IPR005119">
    <property type="entry name" value="LysR_subst-bd"/>
</dbReference>
<dbReference type="GO" id="GO:0003700">
    <property type="term" value="F:DNA-binding transcription factor activity"/>
    <property type="evidence" value="ECO:0007669"/>
    <property type="project" value="InterPro"/>
</dbReference>
<feature type="domain" description="HTH lysR-type" evidence="5">
    <location>
        <begin position="11"/>
        <end position="68"/>
    </location>
</feature>
<protein>
    <submittedName>
        <fullName evidence="6">Transcriptional regulator, LysR family</fullName>
    </submittedName>
</protein>
<accession>A0A1H7QF99</accession>
<keyword evidence="3" id="KW-0238">DNA-binding</keyword>
<keyword evidence="7" id="KW-1185">Reference proteome</keyword>
<dbReference type="InterPro" id="IPR036388">
    <property type="entry name" value="WH-like_DNA-bd_sf"/>
</dbReference>
<evidence type="ECO:0000256" key="3">
    <source>
        <dbReference type="ARBA" id="ARBA00023125"/>
    </source>
</evidence>
<dbReference type="PROSITE" id="PS50931">
    <property type="entry name" value="HTH_LYSR"/>
    <property type="match status" value="1"/>
</dbReference>
<dbReference type="GO" id="GO:0006351">
    <property type="term" value="P:DNA-templated transcription"/>
    <property type="evidence" value="ECO:0007669"/>
    <property type="project" value="TreeGrafter"/>
</dbReference>
<evidence type="ECO:0000313" key="7">
    <source>
        <dbReference type="Proteomes" id="UP000199297"/>
    </source>
</evidence>
<dbReference type="SUPFAM" id="SSF46785">
    <property type="entry name" value="Winged helix' DNA-binding domain"/>
    <property type="match status" value="1"/>
</dbReference>
<proteinExistence type="inferred from homology"/>
<sequence length="305" mass="33964">MSKKAGFGRLPPLSALRGFEAAARLNSFSKAASELCMTQSAISHQVKLLEDYFGQPLFKRINRKVEVTDAGIDFLKTTQLTLGQLQKGTIRLEFFNKPGLVVLYTSPPFANKWLNPRIPAFKKQHPNIDAWIYTEYSQEPLEHAEVDLAIWLGTGDWPGVTCIKLFSDEVTPLYAPSMLQAGDNIVSASDLTRYPLIHDNQMSRREDWYAWSLAMGVDGFESAGGYNFNDSSLALDCALAGQGVVLGSVLLAQDLIKSGQLIRPFSGGLMTELNYYLVFRPDKLDNPDIRNTAHWLLNEFSIAPP</sequence>
<dbReference type="InterPro" id="IPR036390">
    <property type="entry name" value="WH_DNA-bd_sf"/>
</dbReference>
<evidence type="ECO:0000259" key="5">
    <source>
        <dbReference type="PROSITE" id="PS50931"/>
    </source>
</evidence>
<dbReference type="Gene3D" id="3.40.190.10">
    <property type="entry name" value="Periplasmic binding protein-like II"/>
    <property type="match status" value="2"/>
</dbReference>
<comment type="similarity">
    <text evidence="1">Belongs to the LysR transcriptional regulatory family.</text>
</comment>
<evidence type="ECO:0000313" key="6">
    <source>
        <dbReference type="EMBL" id="SEL46324.1"/>
    </source>
</evidence>
<dbReference type="RefSeq" id="WP_085285264.1">
    <property type="nucleotide sequence ID" value="NZ_FOBI01000011.1"/>
</dbReference>
<reference evidence="7" key="1">
    <citation type="submission" date="2016-10" db="EMBL/GenBank/DDBJ databases">
        <authorList>
            <person name="Varghese N."/>
            <person name="Submissions S."/>
        </authorList>
    </citation>
    <scope>NUCLEOTIDE SEQUENCE [LARGE SCALE GENOMIC DNA]</scope>
    <source>
        <strain evidence="7">CGMCC 1.9127</strain>
    </source>
</reference>
<dbReference type="OrthoDB" id="5526340at2"/>
<organism evidence="6 7">
    <name type="scientific">Colwellia chukchiensis</name>
    <dbReference type="NCBI Taxonomy" id="641665"/>
    <lineage>
        <taxon>Bacteria</taxon>
        <taxon>Pseudomonadati</taxon>
        <taxon>Pseudomonadota</taxon>
        <taxon>Gammaproteobacteria</taxon>
        <taxon>Alteromonadales</taxon>
        <taxon>Colwelliaceae</taxon>
        <taxon>Colwellia</taxon>
    </lineage>
</organism>
<evidence type="ECO:0000256" key="2">
    <source>
        <dbReference type="ARBA" id="ARBA00023015"/>
    </source>
</evidence>
<dbReference type="GO" id="GO:0043565">
    <property type="term" value="F:sequence-specific DNA binding"/>
    <property type="evidence" value="ECO:0007669"/>
    <property type="project" value="TreeGrafter"/>
</dbReference>
<dbReference type="PRINTS" id="PR00039">
    <property type="entry name" value="HTHLYSR"/>
</dbReference>
<dbReference type="Gene3D" id="1.10.10.10">
    <property type="entry name" value="Winged helix-like DNA-binding domain superfamily/Winged helix DNA-binding domain"/>
    <property type="match status" value="1"/>
</dbReference>
<dbReference type="AlphaFoldDB" id="A0A1H7QF99"/>
<dbReference type="SUPFAM" id="SSF53850">
    <property type="entry name" value="Periplasmic binding protein-like II"/>
    <property type="match status" value="1"/>
</dbReference>
<dbReference type="InterPro" id="IPR000847">
    <property type="entry name" value="LysR_HTH_N"/>
</dbReference>
<evidence type="ECO:0000256" key="4">
    <source>
        <dbReference type="ARBA" id="ARBA00023163"/>
    </source>
</evidence>
<dbReference type="EMBL" id="FOBI01000011">
    <property type="protein sequence ID" value="SEL46324.1"/>
    <property type="molecule type" value="Genomic_DNA"/>
</dbReference>
<dbReference type="Pfam" id="PF03466">
    <property type="entry name" value="LysR_substrate"/>
    <property type="match status" value="1"/>
</dbReference>
<dbReference type="PANTHER" id="PTHR30537">
    <property type="entry name" value="HTH-TYPE TRANSCRIPTIONAL REGULATOR"/>
    <property type="match status" value="1"/>
</dbReference>